<evidence type="ECO:0000256" key="1">
    <source>
        <dbReference type="ARBA" id="ARBA00022723"/>
    </source>
</evidence>
<dbReference type="CDD" id="cd02222">
    <property type="entry name" value="cupin_TM1459-like"/>
    <property type="match status" value="1"/>
</dbReference>
<dbReference type="PANTHER" id="PTHR35848">
    <property type="entry name" value="OXALATE-BINDING PROTEIN"/>
    <property type="match status" value="1"/>
</dbReference>
<proteinExistence type="predicted"/>
<accession>A0A831LGW1</accession>
<evidence type="ECO:0000313" key="3">
    <source>
        <dbReference type="EMBL" id="HDR51237.1"/>
    </source>
</evidence>
<reference evidence="3" key="1">
    <citation type="journal article" date="2020" name="mSystems">
        <title>Genome- and Community-Level Interaction Insights into Carbon Utilization and Element Cycling Functions of Hydrothermarchaeota in Hydrothermal Sediment.</title>
        <authorList>
            <person name="Zhou Z."/>
            <person name="Liu Y."/>
            <person name="Xu W."/>
            <person name="Pan J."/>
            <person name="Luo Z.H."/>
            <person name="Li M."/>
        </authorList>
    </citation>
    <scope>NUCLEOTIDE SEQUENCE [LARGE SCALE GENOMIC DNA]</scope>
    <source>
        <strain evidence="3">SpSt-1217</strain>
    </source>
</reference>
<dbReference type="SUPFAM" id="SSF51182">
    <property type="entry name" value="RmlC-like cupins"/>
    <property type="match status" value="1"/>
</dbReference>
<dbReference type="InterPro" id="IPR011051">
    <property type="entry name" value="RmlC_Cupin_sf"/>
</dbReference>
<dbReference type="InterPro" id="IPR051610">
    <property type="entry name" value="GPI/OXD"/>
</dbReference>
<protein>
    <submittedName>
        <fullName evidence="3">Cupin domain-containing protein</fullName>
    </submittedName>
</protein>
<dbReference type="InterPro" id="IPR013096">
    <property type="entry name" value="Cupin_2"/>
</dbReference>
<dbReference type="PANTHER" id="PTHR35848:SF6">
    <property type="entry name" value="CUPIN TYPE-2 DOMAIN-CONTAINING PROTEIN"/>
    <property type="match status" value="1"/>
</dbReference>
<gene>
    <name evidence="3" type="ORF">ENN90_06395</name>
</gene>
<dbReference type="GO" id="GO:0046872">
    <property type="term" value="F:metal ion binding"/>
    <property type="evidence" value="ECO:0007669"/>
    <property type="project" value="UniProtKB-KW"/>
</dbReference>
<dbReference type="InterPro" id="IPR014710">
    <property type="entry name" value="RmlC-like_jellyroll"/>
</dbReference>
<dbReference type="Gene3D" id="2.60.120.10">
    <property type="entry name" value="Jelly Rolls"/>
    <property type="match status" value="1"/>
</dbReference>
<dbReference type="AlphaFoldDB" id="A0A831LGW1"/>
<keyword evidence="1" id="KW-0479">Metal-binding</keyword>
<evidence type="ECO:0000259" key="2">
    <source>
        <dbReference type="Pfam" id="PF07883"/>
    </source>
</evidence>
<feature type="domain" description="Cupin type-2" evidence="2">
    <location>
        <begin position="41"/>
        <end position="108"/>
    </location>
</feature>
<comment type="caution">
    <text evidence="3">The sequence shown here is derived from an EMBL/GenBank/DDBJ whole genome shotgun (WGS) entry which is preliminary data.</text>
</comment>
<name>A0A831LGW1_9BACT</name>
<dbReference type="EMBL" id="DSDK01000351">
    <property type="protein sequence ID" value="HDR51237.1"/>
    <property type="molecule type" value="Genomic_DNA"/>
</dbReference>
<dbReference type="Pfam" id="PF07883">
    <property type="entry name" value="Cupin_2"/>
    <property type="match status" value="1"/>
</dbReference>
<organism evidence="3">
    <name type="scientific">Mariniphaga anaerophila</name>
    <dbReference type="NCBI Taxonomy" id="1484053"/>
    <lineage>
        <taxon>Bacteria</taxon>
        <taxon>Pseudomonadati</taxon>
        <taxon>Bacteroidota</taxon>
        <taxon>Bacteroidia</taxon>
        <taxon>Marinilabiliales</taxon>
        <taxon>Prolixibacteraceae</taxon>
        <taxon>Mariniphaga</taxon>
    </lineage>
</organism>
<sequence>MKVISLEKVEKKKVHMEGAVGAWKQLPLGSEDGAPTYSFRVFTVEPGGNTPFHNHPYEHMNYVIEGEGTLVNENGEETFLKAGDFALVEPDEKHQYRNTGTKSFIMICGVPKEFE</sequence>
<dbReference type="Proteomes" id="UP000886047">
    <property type="component" value="Unassembled WGS sequence"/>
</dbReference>